<dbReference type="SUPFAM" id="SSF51126">
    <property type="entry name" value="Pectin lyase-like"/>
    <property type="match status" value="2"/>
</dbReference>
<dbReference type="Proteomes" id="UP000059113">
    <property type="component" value="Chromosome"/>
</dbReference>
<name>A0A0H4VEL1_9SPHN</name>
<reference evidence="2" key="2">
    <citation type="submission" date="2015-04" db="EMBL/GenBank/DDBJ databases">
        <title>The complete genome sequence of Erythrobacter sp. s21-N3.</title>
        <authorList>
            <person name="Zhuang L."/>
            <person name="Liu Y."/>
            <person name="Shao Z."/>
        </authorList>
    </citation>
    <scope>NUCLEOTIDE SEQUENCE [LARGE SCALE GENOMIC DNA]</scope>
    <source>
        <strain evidence="2">s21-N3</strain>
    </source>
</reference>
<gene>
    <name evidence="1" type="ORF">CP97_03815</name>
</gene>
<evidence type="ECO:0000313" key="1">
    <source>
        <dbReference type="EMBL" id="AKQ43137.2"/>
    </source>
</evidence>
<keyword evidence="1" id="KW-0456">Lyase</keyword>
<dbReference type="InterPro" id="IPR011050">
    <property type="entry name" value="Pectin_lyase_fold/virulence"/>
</dbReference>
<dbReference type="KEGG" id="ery:CP97_03815"/>
<dbReference type="GO" id="GO:0016829">
    <property type="term" value="F:lyase activity"/>
    <property type="evidence" value="ECO:0007669"/>
    <property type="project" value="UniProtKB-KW"/>
</dbReference>
<dbReference type="InterPro" id="IPR039513">
    <property type="entry name" value="PL-6"/>
</dbReference>
<proteinExistence type="predicted"/>
<dbReference type="STRING" id="1648404.CP97_03815"/>
<dbReference type="InterPro" id="IPR012334">
    <property type="entry name" value="Pectin_lyas_fold"/>
</dbReference>
<dbReference type="RefSeq" id="WP_053106529.1">
    <property type="nucleotide sequence ID" value="NZ_CP011310.1"/>
</dbReference>
<dbReference type="AlphaFoldDB" id="A0A0H4VEL1"/>
<dbReference type="Gene3D" id="2.160.20.10">
    <property type="entry name" value="Single-stranded right-handed beta-helix, Pectin lyase-like"/>
    <property type="match status" value="2"/>
</dbReference>
<protein>
    <submittedName>
        <fullName evidence="1">Poly(Beta-D-mannuronate) lyase</fullName>
    </submittedName>
</protein>
<dbReference type="Pfam" id="PF14592">
    <property type="entry name" value="Chondroitinas_B"/>
    <property type="match status" value="1"/>
</dbReference>
<dbReference type="EMBL" id="CP011310">
    <property type="protein sequence ID" value="AKQ43137.2"/>
    <property type="molecule type" value="Genomic_DNA"/>
</dbReference>
<evidence type="ECO:0000313" key="2">
    <source>
        <dbReference type="Proteomes" id="UP000059113"/>
    </source>
</evidence>
<accession>A0A0H4VEL1</accession>
<organism evidence="1 2">
    <name type="scientific">Aurantiacibacter atlanticus</name>
    <dbReference type="NCBI Taxonomy" id="1648404"/>
    <lineage>
        <taxon>Bacteria</taxon>
        <taxon>Pseudomonadati</taxon>
        <taxon>Pseudomonadota</taxon>
        <taxon>Alphaproteobacteria</taxon>
        <taxon>Sphingomonadales</taxon>
        <taxon>Erythrobacteraceae</taxon>
        <taxon>Aurantiacibacter</taxon>
    </lineage>
</organism>
<reference evidence="1 2" key="1">
    <citation type="journal article" date="2015" name="Int. J. Syst. Evol. Microbiol.">
        <title>Erythrobacter atlanticus sp. nov., a bacterium from ocean sediment able to degrade polycyclic aromatic hydrocarbons.</title>
        <authorList>
            <person name="Zhuang L."/>
            <person name="Liu Y."/>
            <person name="Wang L."/>
            <person name="Wang W."/>
            <person name="Shao Z."/>
        </authorList>
    </citation>
    <scope>NUCLEOTIDE SEQUENCE [LARGE SCALE GENOMIC DNA]</scope>
    <source>
        <strain evidence="2">s21-N3</strain>
    </source>
</reference>
<dbReference type="CDD" id="cd14251">
    <property type="entry name" value="PL-6"/>
    <property type="match status" value="1"/>
</dbReference>
<sequence>MAAISLFAIPAQAEDYHVANQEEYSNALNQIDAGDAIILADGEWRDFEMVVAGHGTADRPITIRSQTPGGVTLTGQSNLRIGGHHILVSGLVFTNGYSPTGEVIAFRRDSDELAYDTRVTQIVIDSFSKPDRTESDIWVAMFGRNNRFDHNNLIGKTNPGVTLAVRLNSEESRENNHRIDHNYFGPRPVLGSNGGETLRIGTSHYSMFNSNTVVENNVFDRVDGEVEIISSKSGSNVIRENLFLRSAGAVTLRHGDNSLVERNVFLGHGKDHTGGIRVINRNQTVRDNYMEGLRGTGFTSALTVMNGVPNSPVNRYVQVDGAVIEGNSVLDSYRITLGAGADAERSAPPVNTSLLRNLFSGLDDGTFIEVDADISGIALRDNALIAGSVHSAAEAISRAETEMVRAATGLLYPTDPALAEIGAPRDLRVMSLDEVGASYYGKPDNEGPFQTGRTLEVSGDGYTLFTAFKQARDGDILQIAPGTYELERTLQVDHSLTIRGVAAQDGTLPIIRFARPSLFEIRDGGGLQLEKLVIDGELAPDAAGNSVIRTSNTPILGNVLVELDSVEMRNLTVNRNFNVITIGKATMADAVTIRNSSFSDITGTIVSAFAEVDDLGRYNVDYLTIEDSHFTDIGGALANVYRGGTDESTFGPHVNIRNSHFTNVGRAANAGTSLTLHGVQETEISGNSFTASAPLSITHTVGTPNTRLSGNEFVATLPPQLTELNFAGEPRVEMTRNNFFSEAAQ</sequence>
<keyword evidence="2" id="KW-1185">Reference proteome</keyword>